<sequence length="347" mass="39459">MSEAKQVVQGHDTLVDILDSLGYEDISESAEEYVSRLNSDPPDQSEWFSLPNGDKVQITKDSVSFLSLFGEDTPIYRLLVLQKSQVIALYVHKRWWSVDEALKTNNPTRQGLIQVQRAGQRVVLFILNMIIFGSVERAPYQHICFSPHPANEYGKISWQDGEAVGFYTFKRKGSLTDSCVSRCYQLPVLDTLFVRKNWRRKGLALEMLADFCGTFGKYEVLGISSPISEGMYQVCRKFLTAHPEERDRLYEVEAPGDWGQRQNIWLLIQLGSIPSDGSNMPSVSLNPQPNQNIFANETGESCSVKISSSVNHLLETEEKFLNKPPDLTIRKRHADSEKVTKKHLKRL</sequence>
<proteinExistence type="predicted"/>
<dbReference type="RefSeq" id="XP_028679393.1">
    <property type="nucleotide sequence ID" value="XM_028823560.2"/>
</dbReference>
<name>A0A8C4TQN1_ERPCA</name>
<protein>
    <submittedName>
        <fullName evidence="1">Family with sequence similarity 169 member B</fullName>
    </submittedName>
</protein>
<keyword evidence="2" id="KW-1185">Reference proteome</keyword>
<dbReference type="GeneID" id="114667987"/>
<dbReference type="PANTHER" id="PTHR22442">
    <property type="match status" value="1"/>
</dbReference>
<dbReference type="OrthoDB" id="8954808at2759"/>
<evidence type="ECO:0000313" key="1">
    <source>
        <dbReference type="Ensembl" id="ENSECRP00000033959.1"/>
    </source>
</evidence>
<gene>
    <name evidence="1" type="primary">LOC114667987</name>
</gene>
<dbReference type="AlphaFoldDB" id="A0A8C4TQN1"/>
<dbReference type="Ensembl" id="ENSECRT00000034693.1">
    <property type="protein sequence ID" value="ENSECRP00000033959.1"/>
    <property type="gene ID" value="ENSECRG00000022954.1"/>
</dbReference>
<dbReference type="PANTHER" id="PTHR22442:SF4">
    <property type="entry name" value="PROTEIN FAM169BP"/>
    <property type="match status" value="1"/>
</dbReference>
<reference evidence="1" key="2">
    <citation type="submission" date="2025-08" db="UniProtKB">
        <authorList>
            <consortium name="Ensembl"/>
        </authorList>
    </citation>
    <scope>IDENTIFICATION</scope>
</reference>
<dbReference type="CDD" id="cd04301">
    <property type="entry name" value="NAT_SF"/>
    <property type="match status" value="1"/>
</dbReference>
<reference evidence="1" key="3">
    <citation type="submission" date="2025-09" db="UniProtKB">
        <authorList>
            <consortium name="Ensembl"/>
        </authorList>
    </citation>
    <scope>IDENTIFICATION</scope>
</reference>
<accession>A0A8C4TQN1</accession>
<organism evidence="1 2">
    <name type="scientific">Erpetoichthys calabaricus</name>
    <name type="common">Rope fish</name>
    <name type="synonym">Calamoichthys calabaricus</name>
    <dbReference type="NCBI Taxonomy" id="27687"/>
    <lineage>
        <taxon>Eukaryota</taxon>
        <taxon>Metazoa</taxon>
        <taxon>Chordata</taxon>
        <taxon>Craniata</taxon>
        <taxon>Vertebrata</taxon>
        <taxon>Euteleostomi</taxon>
        <taxon>Actinopterygii</taxon>
        <taxon>Polypteriformes</taxon>
        <taxon>Polypteridae</taxon>
        <taxon>Erpetoichthys</taxon>
    </lineage>
</organism>
<evidence type="ECO:0000313" key="2">
    <source>
        <dbReference type="Proteomes" id="UP000694620"/>
    </source>
</evidence>
<dbReference type="Proteomes" id="UP000694620">
    <property type="component" value="Chromosome 17"/>
</dbReference>
<dbReference type="GeneTree" id="ENSGT00510000048902"/>
<reference evidence="1" key="1">
    <citation type="submission" date="2021-06" db="EMBL/GenBank/DDBJ databases">
        <authorList>
            <consortium name="Wellcome Sanger Institute Data Sharing"/>
        </authorList>
    </citation>
    <scope>NUCLEOTIDE SEQUENCE [LARGE SCALE GENOMIC DNA]</scope>
</reference>
<dbReference type="InterPro" id="IPR029625">
    <property type="entry name" value="FAM169"/>
</dbReference>